<comment type="caution">
    <text evidence="1">The sequence shown here is derived from an EMBL/GenBank/DDBJ whole genome shotgun (WGS) entry which is preliminary data.</text>
</comment>
<evidence type="ECO:0000313" key="1">
    <source>
        <dbReference type="EMBL" id="KAI4354092.1"/>
    </source>
</evidence>
<accession>A0ACB9Q239</accession>
<dbReference type="Proteomes" id="UP000828941">
    <property type="component" value="Chromosome 2"/>
</dbReference>
<proteinExistence type="predicted"/>
<evidence type="ECO:0000313" key="2">
    <source>
        <dbReference type="Proteomes" id="UP000828941"/>
    </source>
</evidence>
<name>A0ACB9Q239_BAUVA</name>
<reference evidence="1 2" key="1">
    <citation type="journal article" date="2022" name="DNA Res.">
        <title>Chromosomal-level genome assembly of the orchid tree Bauhinia variegata (Leguminosae; Cercidoideae) supports the allotetraploid origin hypothesis of Bauhinia.</title>
        <authorList>
            <person name="Zhong Y."/>
            <person name="Chen Y."/>
            <person name="Zheng D."/>
            <person name="Pang J."/>
            <person name="Liu Y."/>
            <person name="Luo S."/>
            <person name="Meng S."/>
            <person name="Qian L."/>
            <person name="Wei D."/>
            <person name="Dai S."/>
            <person name="Zhou R."/>
        </authorList>
    </citation>
    <scope>NUCLEOTIDE SEQUENCE [LARGE SCALE GENOMIC DNA]</scope>
    <source>
        <strain evidence="1">BV-YZ2020</strain>
    </source>
</reference>
<protein>
    <submittedName>
        <fullName evidence="1">Uncharacterized protein</fullName>
    </submittedName>
</protein>
<organism evidence="1 2">
    <name type="scientific">Bauhinia variegata</name>
    <name type="common">Purple orchid tree</name>
    <name type="synonym">Phanera variegata</name>
    <dbReference type="NCBI Taxonomy" id="167791"/>
    <lineage>
        <taxon>Eukaryota</taxon>
        <taxon>Viridiplantae</taxon>
        <taxon>Streptophyta</taxon>
        <taxon>Embryophyta</taxon>
        <taxon>Tracheophyta</taxon>
        <taxon>Spermatophyta</taxon>
        <taxon>Magnoliopsida</taxon>
        <taxon>eudicotyledons</taxon>
        <taxon>Gunneridae</taxon>
        <taxon>Pentapetalae</taxon>
        <taxon>rosids</taxon>
        <taxon>fabids</taxon>
        <taxon>Fabales</taxon>
        <taxon>Fabaceae</taxon>
        <taxon>Cercidoideae</taxon>
        <taxon>Cercideae</taxon>
        <taxon>Bauhiniinae</taxon>
        <taxon>Bauhinia</taxon>
    </lineage>
</organism>
<sequence>MHAGMENQTTPSSAHCVVLAYPAQGHLNPLLQFAKRLNHRGVKITLVSTHFFWKSISTKQLSLSSLTIESISDGYDDAGQEGAESLKVYLEKFWEVGPQTLNQLLHKLAESGCPADCVVYDSFLPWALDVAKDNGLVGAPFLTQSCAVNDIYFHAHKGLIKVPLSEEKYLLPGLVELEPCDMPSFISVYGSYPVVWQLVVDTFANIGKADWVLSNSVYELEEEVVDWMMKIWPLRTIGPTVPSMFLDKRLEDDKDYGISMFNPNNETCMKWLNVKPKASVVYVSFGSLAALSEEQMEELAWGLKDSNSHFLWVVRSSEEAKLPKGFVGSSEKALVVSWCPQLEVLSHDAVGCFVTHCGWNSTLEALSLGVPLIAMPQWTDQGTNAKHIVDVWKTGLKPLVDEKGIVRREAIEHCIREIMESERGKEIRNNAVKWRSLARNAVDDGGSSDKNIEEFVAKLKHS</sequence>
<gene>
    <name evidence="1" type="ORF">L6164_002992</name>
</gene>
<keyword evidence="2" id="KW-1185">Reference proteome</keyword>
<dbReference type="EMBL" id="CM039427">
    <property type="protein sequence ID" value="KAI4354092.1"/>
    <property type="molecule type" value="Genomic_DNA"/>
</dbReference>